<protein>
    <submittedName>
        <fullName evidence="1">Uncharacterized protein</fullName>
    </submittedName>
</protein>
<organism evidence="1 2">
    <name type="scientific">Fervidibacillus halotolerans</name>
    <dbReference type="NCBI Taxonomy" id="2980027"/>
    <lineage>
        <taxon>Bacteria</taxon>
        <taxon>Bacillati</taxon>
        <taxon>Bacillota</taxon>
        <taxon>Bacilli</taxon>
        <taxon>Bacillales</taxon>
        <taxon>Bacillaceae</taxon>
        <taxon>Fervidibacillus</taxon>
    </lineage>
</organism>
<accession>A0A9E8RZG6</accession>
<sequence length="73" mass="8813">MKKMMKRFNMEKMKRTLMKRKRNERKKFWLSLLGIGLAGSATMLMSRNNENKIMKRMKQMLNMNMQGLNDLIN</sequence>
<name>A0A9E8RZG6_9BACI</name>
<gene>
    <name evidence="1" type="ORF">OE105_04165</name>
</gene>
<dbReference type="Proteomes" id="UP001164726">
    <property type="component" value="Chromosome"/>
</dbReference>
<reference evidence="1" key="1">
    <citation type="submission" date="2022-09" db="EMBL/GenBank/DDBJ databases">
        <title>Complete Genomes of Fervidibacillus albus and Fervidibacillus halotolerans isolated from tidal flat sediments.</title>
        <authorList>
            <person name="Kwon K.K."/>
            <person name="Yang S.-H."/>
            <person name="Park M.J."/>
            <person name="Oh H.-M."/>
        </authorList>
    </citation>
    <scope>NUCLEOTIDE SEQUENCE</scope>
    <source>
        <strain evidence="1">MEBiC13594</strain>
    </source>
</reference>
<dbReference type="EMBL" id="CP106877">
    <property type="protein sequence ID" value="WAA13323.1"/>
    <property type="molecule type" value="Genomic_DNA"/>
</dbReference>
<proteinExistence type="predicted"/>
<dbReference type="KEGG" id="fhl:OE105_04165"/>
<keyword evidence="2" id="KW-1185">Reference proteome</keyword>
<evidence type="ECO:0000313" key="1">
    <source>
        <dbReference type="EMBL" id="WAA13323.1"/>
    </source>
</evidence>
<evidence type="ECO:0000313" key="2">
    <source>
        <dbReference type="Proteomes" id="UP001164726"/>
    </source>
</evidence>
<dbReference type="AlphaFoldDB" id="A0A9E8RZG6"/>
<dbReference type="RefSeq" id="WP_275421481.1">
    <property type="nucleotide sequence ID" value="NZ_CP106877.1"/>
</dbReference>